<evidence type="ECO:0000256" key="6">
    <source>
        <dbReference type="ARBA" id="ARBA00022807"/>
    </source>
</evidence>
<evidence type="ECO:0000313" key="9">
    <source>
        <dbReference type="Proteomes" id="UP001211907"/>
    </source>
</evidence>
<dbReference type="Gene3D" id="1.20.1300.20">
    <property type="entry name" value="Peptidase C65 Otubain, subdomain 2"/>
    <property type="match status" value="1"/>
</dbReference>
<dbReference type="GO" id="GO:0043130">
    <property type="term" value="F:ubiquitin binding"/>
    <property type="evidence" value="ECO:0007669"/>
    <property type="project" value="TreeGrafter"/>
</dbReference>
<dbReference type="GO" id="GO:0005634">
    <property type="term" value="C:nucleus"/>
    <property type="evidence" value="ECO:0007669"/>
    <property type="project" value="TreeGrafter"/>
</dbReference>
<dbReference type="EC" id="3.4.19.12" evidence="2"/>
<evidence type="ECO:0000259" key="7">
    <source>
        <dbReference type="PROSITE" id="PS50802"/>
    </source>
</evidence>
<evidence type="ECO:0000256" key="3">
    <source>
        <dbReference type="ARBA" id="ARBA00022670"/>
    </source>
</evidence>
<dbReference type="Proteomes" id="UP001211907">
    <property type="component" value="Unassembled WGS sequence"/>
</dbReference>
<evidence type="ECO:0000313" key="8">
    <source>
        <dbReference type="EMBL" id="KAJ3140799.1"/>
    </source>
</evidence>
<sequence length="262" mass="29464">MTEETRPTDQEILAYEKTIAAEFLAAPLVGEASSFDALISEYENNPKIHAKTLQLAAKAQAMRCIRKDGNCFYRALSYALCEALLNYKTLPWATAVRNRVLATRTTLVDTGYDPMITEDFFEPLNEALEPDFSAAKLDEFFSKEKEYLSDTIVCYLRLATAAELKKNRDMYEAFILDSYPTIEAFIANQVEPMGVESDQIHIVAMANALGVTINIADLDSSDSDLNFHDISPMFPLEIDSSVSHPVLNFLYRPGHYDIVYIV</sequence>
<evidence type="ECO:0000256" key="4">
    <source>
        <dbReference type="ARBA" id="ARBA00022786"/>
    </source>
</evidence>
<dbReference type="EMBL" id="JADGJH010000047">
    <property type="protein sequence ID" value="KAJ3140799.1"/>
    <property type="molecule type" value="Genomic_DNA"/>
</dbReference>
<dbReference type="CDD" id="cd22749">
    <property type="entry name" value="Otubain_C65"/>
    <property type="match status" value="1"/>
</dbReference>
<dbReference type="GO" id="GO:0004843">
    <property type="term" value="F:cysteine-type deubiquitinase activity"/>
    <property type="evidence" value="ECO:0007669"/>
    <property type="project" value="UniProtKB-EC"/>
</dbReference>
<reference evidence="8" key="1">
    <citation type="submission" date="2020-05" db="EMBL/GenBank/DDBJ databases">
        <title>Phylogenomic resolution of chytrid fungi.</title>
        <authorList>
            <person name="Stajich J.E."/>
            <person name="Amses K."/>
            <person name="Simmons R."/>
            <person name="Seto K."/>
            <person name="Myers J."/>
            <person name="Bonds A."/>
            <person name="Quandt C.A."/>
            <person name="Barry K."/>
            <person name="Liu P."/>
            <person name="Grigoriev I."/>
            <person name="Longcore J.E."/>
            <person name="James T.Y."/>
        </authorList>
    </citation>
    <scope>NUCLEOTIDE SEQUENCE</scope>
    <source>
        <strain evidence="8">JEL0513</strain>
    </source>
</reference>
<dbReference type="SUPFAM" id="SSF54001">
    <property type="entry name" value="Cysteine proteinases"/>
    <property type="match status" value="1"/>
</dbReference>
<dbReference type="InterPro" id="IPR042468">
    <property type="entry name" value="Peptidase_C65_otubain_sub1"/>
</dbReference>
<dbReference type="GO" id="GO:0006508">
    <property type="term" value="P:proteolysis"/>
    <property type="evidence" value="ECO:0007669"/>
    <property type="project" value="UniProtKB-KW"/>
</dbReference>
<keyword evidence="4" id="KW-0833">Ubl conjugation pathway</keyword>
<keyword evidence="5" id="KW-0378">Hydrolase</keyword>
<dbReference type="Pfam" id="PF10275">
    <property type="entry name" value="Peptidase_C65"/>
    <property type="match status" value="1"/>
</dbReference>
<evidence type="ECO:0000256" key="5">
    <source>
        <dbReference type="ARBA" id="ARBA00022801"/>
    </source>
</evidence>
<feature type="domain" description="OTU" evidence="7">
    <location>
        <begin position="60"/>
        <end position="262"/>
    </location>
</feature>
<dbReference type="InterPro" id="IPR003323">
    <property type="entry name" value="OTU_dom"/>
</dbReference>
<dbReference type="GO" id="GO:0071108">
    <property type="term" value="P:protein K48-linked deubiquitination"/>
    <property type="evidence" value="ECO:0007669"/>
    <property type="project" value="TreeGrafter"/>
</dbReference>
<keyword evidence="6" id="KW-0788">Thiol protease</keyword>
<dbReference type="InterPro" id="IPR042467">
    <property type="entry name" value="Peptidase_C65_otubain_sub2"/>
</dbReference>
<organism evidence="8 9">
    <name type="scientific">Physocladia obscura</name>
    <dbReference type="NCBI Taxonomy" id="109957"/>
    <lineage>
        <taxon>Eukaryota</taxon>
        <taxon>Fungi</taxon>
        <taxon>Fungi incertae sedis</taxon>
        <taxon>Chytridiomycota</taxon>
        <taxon>Chytridiomycota incertae sedis</taxon>
        <taxon>Chytridiomycetes</taxon>
        <taxon>Chytridiales</taxon>
        <taxon>Chytriomycetaceae</taxon>
        <taxon>Physocladia</taxon>
    </lineage>
</organism>
<evidence type="ECO:0000256" key="2">
    <source>
        <dbReference type="ARBA" id="ARBA00012759"/>
    </source>
</evidence>
<dbReference type="AlphaFoldDB" id="A0AAD5XH63"/>
<comment type="caution">
    <text evidence="8">The sequence shown here is derived from an EMBL/GenBank/DDBJ whole genome shotgun (WGS) entry which is preliminary data.</text>
</comment>
<keyword evidence="3" id="KW-0645">Protease</keyword>
<dbReference type="InterPro" id="IPR019400">
    <property type="entry name" value="Peptidase_C65_otubain"/>
</dbReference>
<dbReference type="PANTHER" id="PTHR12931">
    <property type="entry name" value="UBIQUITIN THIOLESTERASE PROTEIN OTUB"/>
    <property type="match status" value="1"/>
</dbReference>
<accession>A0AAD5XH63</accession>
<dbReference type="Gene3D" id="3.30.200.60">
    <property type="entry name" value="Peptidase C65 Otubain, subdomain 1"/>
    <property type="match status" value="1"/>
</dbReference>
<proteinExistence type="predicted"/>
<dbReference type="PANTHER" id="PTHR12931:SF15">
    <property type="entry name" value="UBIQUITIN THIOESTERASE OTUBAIN-LIKE"/>
    <property type="match status" value="1"/>
</dbReference>
<comment type="catalytic activity">
    <reaction evidence="1">
        <text>Thiol-dependent hydrolysis of ester, thioester, amide, peptide and isopeptide bonds formed by the C-terminal Gly of ubiquitin (a 76-residue protein attached to proteins as an intracellular targeting signal).</text>
        <dbReference type="EC" id="3.4.19.12"/>
    </reaction>
</comment>
<evidence type="ECO:0000256" key="1">
    <source>
        <dbReference type="ARBA" id="ARBA00000707"/>
    </source>
</evidence>
<name>A0AAD5XH63_9FUNG</name>
<keyword evidence="9" id="KW-1185">Reference proteome</keyword>
<dbReference type="InterPro" id="IPR038765">
    <property type="entry name" value="Papain-like_cys_pep_sf"/>
</dbReference>
<gene>
    <name evidence="8" type="primary">OTUB1</name>
    <name evidence="8" type="ORF">HK100_009235</name>
</gene>
<dbReference type="PROSITE" id="PS50802">
    <property type="entry name" value="OTU"/>
    <property type="match status" value="1"/>
</dbReference>
<protein>
    <recommendedName>
        <fullName evidence="2">ubiquitinyl hydrolase 1</fullName>
        <ecNumber evidence="2">3.4.19.12</ecNumber>
    </recommendedName>
</protein>